<proteinExistence type="predicted"/>
<keyword evidence="1" id="KW-0472">Membrane</keyword>
<sequence>MPRRDNEKGQSLGGKRVKQNTVIRNLALVSFMALAVAGCSKEVILEGMREEPRSPGYDVSDPAAVAAAAARDAEALQPAANRAVPVNLGPAVNVASWTHRGGNAAHLVSHATLSAQPQLIWSTKAGAGNSRKARITAEPVSDGSRIYAMGAEASVTAVSMGGGAVWSTSLVPARERAGAGTGGGLALGDGKLFATTTFGELIALDPASGAVLWRQDFDAPVTGAPTVSNGQVYVATANSNGYAVNTATGRIVWRISGMPTHHGVSGVAAPAAAGNLAIFPLANGSLLGIDRGDGSADWAARVAGSRPGRGSAVLQDFTGEPVVSGSTVYAATPAGRAVAVSLGGDILWTADEGAQGMMAVAGGAVFFVTDEAKLVRLSARDGDKIWSVDLPRYTKDKPRRLKSIFPSYGPVLASGKLWVASGDGYLRAFNPVDGSMVSITELPDGAASRPITVGGMLVMMTTRGDLVALR</sequence>
<dbReference type="SMART" id="SM00564">
    <property type="entry name" value="PQQ"/>
    <property type="match status" value="6"/>
</dbReference>
<dbReference type="Pfam" id="PF13360">
    <property type="entry name" value="PQQ_2"/>
    <property type="match status" value="1"/>
</dbReference>
<evidence type="ECO:0000256" key="1">
    <source>
        <dbReference type="SAM" id="Phobius"/>
    </source>
</evidence>
<feature type="domain" description="Pyrrolo-quinoline quinone repeat" evidence="2">
    <location>
        <begin position="152"/>
        <end position="387"/>
    </location>
</feature>
<dbReference type="AlphaFoldDB" id="A0A5D0RQG2"/>
<organism evidence="3 4">
    <name type="scientific">Maritimibacter fusiformis</name>
    <dbReference type="NCBI Taxonomy" id="2603819"/>
    <lineage>
        <taxon>Bacteria</taxon>
        <taxon>Pseudomonadati</taxon>
        <taxon>Pseudomonadota</taxon>
        <taxon>Alphaproteobacteria</taxon>
        <taxon>Rhodobacterales</taxon>
        <taxon>Roseobacteraceae</taxon>
        <taxon>Maritimibacter</taxon>
    </lineage>
</organism>
<evidence type="ECO:0000259" key="2">
    <source>
        <dbReference type="Pfam" id="PF13360"/>
    </source>
</evidence>
<name>A0A5D0RQG2_9RHOB</name>
<keyword evidence="1" id="KW-1133">Transmembrane helix</keyword>
<dbReference type="InterPro" id="IPR018391">
    <property type="entry name" value="PQQ_b-propeller_rpt"/>
</dbReference>
<dbReference type="Proteomes" id="UP000322080">
    <property type="component" value="Unassembled WGS sequence"/>
</dbReference>
<dbReference type="SUPFAM" id="SSF50998">
    <property type="entry name" value="Quinoprotein alcohol dehydrogenase-like"/>
    <property type="match status" value="1"/>
</dbReference>
<evidence type="ECO:0000313" key="3">
    <source>
        <dbReference type="EMBL" id="TYB82794.1"/>
    </source>
</evidence>
<accession>A0A5D0RQG2</accession>
<dbReference type="InterPro" id="IPR011047">
    <property type="entry name" value="Quinoprotein_ADH-like_sf"/>
</dbReference>
<feature type="transmembrane region" description="Helical" evidence="1">
    <location>
        <begin position="21"/>
        <end position="38"/>
    </location>
</feature>
<dbReference type="InterPro" id="IPR002372">
    <property type="entry name" value="PQQ_rpt_dom"/>
</dbReference>
<reference evidence="3 4" key="1">
    <citation type="submission" date="2019-08" db="EMBL/GenBank/DDBJ databases">
        <title>Identification of a novel species of the genus Boseongicola.</title>
        <authorList>
            <person name="Zhang X.-Q."/>
        </authorList>
    </citation>
    <scope>NUCLEOTIDE SEQUENCE [LARGE SCALE GENOMIC DNA]</scope>
    <source>
        <strain evidence="3 4">HY14</strain>
    </source>
</reference>
<gene>
    <name evidence="3" type="ORF">FVF75_01000</name>
</gene>
<dbReference type="InterPro" id="IPR015943">
    <property type="entry name" value="WD40/YVTN_repeat-like_dom_sf"/>
</dbReference>
<dbReference type="PANTHER" id="PTHR34512:SF30">
    <property type="entry name" value="OUTER MEMBRANE PROTEIN ASSEMBLY FACTOR BAMB"/>
    <property type="match status" value="1"/>
</dbReference>
<protein>
    <submittedName>
        <fullName evidence="3">PQQ-binding-like beta-propeller repeat protein</fullName>
    </submittedName>
</protein>
<comment type="caution">
    <text evidence="3">The sequence shown here is derived from an EMBL/GenBank/DDBJ whole genome shotgun (WGS) entry which is preliminary data.</text>
</comment>
<dbReference type="Gene3D" id="2.130.10.10">
    <property type="entry name" value="YVTN repeat-like/Quinoprotein amine dehydrogenase"/>
    <property type="match status" value="1"/>
</dbReference>
<keyword evidence="4" id="KW-1185">Reference proteome</keyword>
<evidence type="ECO:0000313" key="4">
    <source>
        <dbReference type="Proteomes" id="UP000322080"/>
    </source>
</evidence>
<keyword evidence="1" id="KW-0812">Transmembrane</keyword>
<dbReference type="PANTHER" id="PTHR34512">
    <property type="entry name" value="CELL SURFACE PROTEIN"/>
    <property type="match status" value="1"/>
</dbReference>
<dbReference type="EMBL" id="VSIY01000003">
    <property type="protein sequence ID" value="TYB82794.1"/>
    <property type="molecule type" value="Genomic_DNA"/>
</dbReference>